<feature type="region of interest" description="Disordered" evidence="5">
    <location>
        <begin position="611"/>
        <end position="642"/>
    </location>
</feature>
<dbReference type="PROSITE" id="PS51820">
    <property type="entry name" value="PA14"/>
    <property type="match status" value="1"/>
</dbReference>
<dbReference type="Proteomes" id="UP000501812">
    <property type="component" value="Chromosome"/>
</dbReference>
<proteinExistence type="predicted"/>
<gene>
    <name evidence="9" type="ORF">HHL09_08700</name>
</gene>
<dbReference type="PANTHER" id="PTHR33751:SF1">
    <property type="entry name" value="CBB3-TYPE CYTOCHROME C OXIDASE SUBUNIT FIXP"/>
    <property type="match status" value="1"/>
</dbReference>
<dbReference type="Pfam" id="PF13442">
    <property type="entry name" value="Cytochrome_CBB3"/>
    <property type="match status" value="1"/>
</dbReference>
<keyword evidence="10" id="KW-1185">Reference proteome</keyword>
<dbReference type="KEGG" id="luo:HHL09_08700"/>
<dbReference type="SUPFAM" id="SSF48695">
    <property type="entry name" value="Multiheme cytochromes"/>
    <property type="match status" value="1"/>
</dbReference>
<keyword evidence="2 4" id="KW-0479">Metal-binding</keyword>
<dbReference type="InterPro" id="IPR050597">
    <property type="entry name" value="Cytochrome_c_Oxidase_Subunit"/>
</dbReference>
<dbReference type="PANTHER" id="PTHR33751">
    <property type="entry name" value="CBB3-TYPE CYTOCHROME C OXIDASE SUBUNIT FIXP"/>
    <property type="match status" value="1"/>
</dbReference>
<reference evidence="9 10" key="1">
    <citation type="submission" date="2020-04" db="EMBL/GenBank/DDBJ databases">
        <title>Luteolibacter sp. G-1-1-1 isolated from soil.</title>
        <authorList>
            <person name="Dahal R.H."/>
        </authorList>
    </citation>
    <scope>NUCLEOTIDE SEQUENCE [LARGE SCALE GENOMIC DNA]</scope>
    <source>
        <strain evidence="9 10">G-1-1-1</strain>
    </source>
</reference>
<dbReference type="GO" id="GO:0046872">
    <property type="term" value="F:metal ion binding"/>
    <property type="evidence" value="ECO:0007669"/>
    <property type="project" value="UniProtKB-KW"/>
</dbReference>
<organism evidence="9 10">
    <name type="scientific">Luteolibacter luteus</name>
    <dbReference type="NCBI Taxonomy" id="2728835"/>
    <lineage>
        <taxon>Bacteria</taxon>
        <taxon>Pseudomonadati</taxon>
        <taxon>Verrucomicrobiota</taxon>
        <taxon>Verrucomicrobiia</taxon>
        <taxon>Verrucomicrobiales</taxon>
        <taxon>Verrucomicrobiaceae</taxon>
        <taxon>Luteolibacter</taxon>
    </lineage>
</organism>
<feature type="signal peptide" evidence="6">
    <location>
        <begin position="1"/>
        <end position="22"/>
    </location>
</feature>
<evidence type="ECO:0000256" key="5">
    <source>
        <dbReference type="SAM" id="MobiDB-lite"/>
    </source>
</evidence>
<evidence type="ECO:0000259" key="8">
    <source>
        <dbReference type="PROSITE" id="PS51820"/>
    </source>
</evidence>
<evidence type="ECO:0000256" key="1">
    <source>
        <dbReference type="ARBA" id="ARBA00022617"/>
    </source>
</evidence>
<dbReference type="InterPro" id="IPR009056">
    <property type="entry name" value="Cyt_c-like_dom"/>
</dbReference>
<dbReference type="RefSeq" id="WP_169454173.1">
    <property type="nucleotide sequence ID" value="NZ_CP051774.1"/>
</dbReference>
<feature type="chain" id="PRO_5032679776" evidence="6">
    <location>
        <begin position="23"/>
        <end position="656"/>
    </location>
</feature>
<evidence type="ECO:0000256" key="2">
    <source>
        <dbReference type="ARBA" id="ARBA00022723"/>
    </source>
</evidence>
<evidence type="ECO:0000313" key="10">
    <source>
        <dbReference type="Proteomes" id="UP000501812"/>
    </source>
</evidence>
<dbReference type="SUPFAM" id="SSF46626">
    <property type="entry name" value="Cytochrome c"/>
    <property type="match status" value="3"/>
</dbReference>
<feature type="compositionally biased region" description="Basic and acidic residues" evidence="5">
    <location>
        <begin position="625"/>
        <end position="642"/>
    </location>
</feature>
<evidence type="ECO:0000256" key="4">
    <source>
        <dbReference type="PROSITE-ProRule" id="PRU00433"/>
    </source>
</evidence>
<accession>A0A858RI09</accession>
<evidence type="ECO:0000256" key="6">
    <source>
        <dbReference type="SAM" id="SignalP"/>
    </source>
</evidence>
<dbReference type="InterPro" id="IPR036280">
    <property type="entry name" value="Multihaem_cyt_sf"/>
</dbReference>
<dbReference type="SUPFAM" id="SSF56988">
    <property type="entry name" value="Anthrax protective antigen"/>
    <property type="match status" value="1"/>
</dbReference>
<feature type="domain" description="Cytochrome c" evidence="7">
    <location>
        <begin position="160"/>
        <end position="249"/>
    </location>
</feature>
<feature type="domain" description="Cytochrome c" evidence="7">
    <location>
        <begin position="357"/>
        <end position="430"/>
    </location>
</feature>
<dbReference type="InterPro" id="IPR036909">
    <property type="entry name" value="Cyt_c-like_dom_sf"/>
</dbReference>
<dbReference type="AlphaFoldDB" id="A0A858RI09"/>
<keyword evidence="1 4" id="KW-0349">Heme</keyword>
<dbReference type="EMBL" id="CP051774">
    <property type="protein sequence ID" value="QJE95860.1"/>
    <property type="molecule type" value="Genomic_DNA"/>
</dbReference>
<dbReference type="GO" id="GO:0009055">
    <property type="term" value="F:electron transfer activity"/>
    <property type="evidence" value="ECO:0007669"/>
    <property type="project" value="InterPro"/>
</dbReference>
<protein>
    <submittedName>
        <fullName evidence="9">C-type cytochrome</fullName>
    </submittedName>
</protein>
<name>A0A858RI09_9BACT</name>
<dbReference type="Gene3D" id="1.10.760.10">
    <property type="entry name" value="Cytochrome c-like domain"/>
    <property type="match status" value="4"/>
</dbReference>
<evidence type="ECO:0000256" key="3">
    <source>
        <dbReference type="ARBA" id="ARBA00023004"/>
    </source>
</evidence>
<dbReference type="PROSITE" id="PS51007">
    <property type="entry name" value="CYTC"/>
    <property type="match status" value="3"/>
</dbReference>
<feature type="domain" description="PA14" evidence="8">
    <location>
        <begin position="15"/>
        <end position="152"/>
    </location>
</feature>
<dbReference type="InterPro" id="IPR037524">
    <property type="entry name" value="PA14/GLEYA"/>
</dbReference>
<feature type="domain" description="Cytochrome c" evidence="7">
    <location>
        <begin position="260"/>
        <end position="344"/>
    </location>
</feature>
<dbReference type="GO" id="GO:0020037">
    <property type="term" value="F:heme binding"/>
    <property type="evidence" value="ECO:0007669"/>
    <property type="project" value="InterPro"/>
</dbReference>
<sequence length="656" mass="70112">MNFPRFASLLLPVSLMLGAARAELAATFEGGGATDVRADRLPALLVKAGESPTPFLPAGEFGVTWKGTLVLAERQRLAFSFEGEGKATLTIDGEEVLAEEGTLGAKASKSTRLNRGDHEITITFRSKPDGSGRFRLFWEEHSFPKQSVPPAAFKAEVTEDPARKGRLLFAENHCSKCHLSGVAGMQEMMESAPLLFSTGSRLNEEWLAKWIADPSALRADTRMPALVDASTAEGKQQAADLAAWLMTLKAGEAPAAPDKALAQKGGEHFHRLGCAACHTSPGASAADATHGRVPLHNVADKFQPGALVAFLKKPDALYPHIGMPDFALSDAEANEIAAFVLDASSKVEKPKSEFPKGDATKGAALAQALNCGACHAGAAAPSFATPVETIFTKDWSANGCVSGKHGGKVPKLALNDEERAALIAFSKKGTAPLSRHVPAEYAAAKVKALRCTSCHGMDGKPSLLDATHVETKPLVAHVHGENEKLDQSRPHLTYIGEMLYSSYMEKMINGAATPRPRPWLDMRMPAFHGYATDLAKGLACIHGVEPGAAPDATPDASLAEIGKKLASLDGFGCTTCHGVGPVKPSAAFEVEGVNFALSHERLRKEWFDRWMDNPPAVTPGSKMPRYSDEGKSQRPELDGDAQKQFDAIWNYIQKPQ</sequence>
<keyword evidence="3 4" id="KW-0408">Iron</keyword>
<dbReference type="Pfam" id="PF00034">
    <property type="entry name" value="Cytochrom_C"/>
    <property type="match status" value="1"/>
</dbReference>
<evidence type="ECO:0000259" key="7">
    <source>
        <dbReference type="PROSITE" id="PS51007"/>
    </source>
</evidence>
<evidence type="ECO:0000313" key="9">
    <source>
        <dbReference type="EMBL" id="QJE95860.1"/>
    </source>
</evidence>
<keyword evidence="6" id="KW-0732">Signal</keyword>